<dbReference type="GO" id="GO:0008061">
    <property type="term" value="F:chitin binding"/>
    <property type="evidence" value="ECO:0007669"/>
    <property type="project" value="InterPro"/>
</dbReference>
<feature type="signal peptide" evidence="1">
    <location>
        <begin position="1"/>
        <end position="21"/>
    </location>
</feature>
<dbReference type="SMART" id="SM00636">
    <property type="entry name" value="Glyco_18"/>
    <property type="match status" value="1"/>
</dbReference>
<dbReference type="GO" id="GO:0005576">
    <property type="term" value="C:extracellular region"/>
    <property type="evidence" value="ECO:0007669"/>
    <property type="project" value="TreeGrafter"/>
</dbReference>
<dbReference type="SUPFAM" id="SSF51445">
    <property type="entry name" value="(Trans)glycosidases"/>
    <property type="match status" value="1"/>
</dbReference>
<evidence type="ECO:0000256" key="1">
    <source>
        <dbReference type="SAM" id="SignalP"/>
    </source>
</evidence>
<dbReference type="PROSITE" id="PS51910">
    <property type="entry name" value="GH18_2"/>
    <property type="match status" value="1"/>
</dbReference>
<dbReference type="InterPro" id="IPR017853">
    <property type="entry name" value="GH"/>
</dbReference>
<dbReference type="GO" id="GO:0004568">
    <property type="term" value="F:chitinase activity"/>
    <property type="evidence" value="ECO:0007669"/>
    <property type="project" value="TreeGrafter"/>
</dbReference>
<proteinExistence type="predicted"/>
<dbReference type="PANTHER" id="PTHR11177:SF317">
    <property type="entry name" value="CHITINASE 12-RELATED"/>
    <property type="match status" value="1"/>
</dbReference>
<evidence type="ECO:0000259" key="2">
    <source>
        <dbReference type="PROSITE" id="PS51910"/>
    </source>
</evidence>
<keyword evidence="1" id="KW-0732">Signal</keyword>
<dbReference type="AlphaFoldDB" id="A0A2R2MSK1"/>
<dbReference type="InterPro" id="IPR050314">
    <property type="entry name" value="Glycosyl_Hydrlase_18"/>
</dbReference>
<dbReference type="Gene3D" id="3.20.20.80">
    <property type="entry name" value="Glycosidases"/>
    <property type="match status" value="1"/>
</dbReference>
<feature type="chain" id="PRO_5015174262" evidence="1">
    <location>
        <begin position="22"/>
        <end position="266"/>
    </location>
</feature>
<keyword evidence="3" id="KW-1185">Reference proteome</keyword>
<dbReference type="InterPro" id="IPR001223">
    <property type="entry name" value="Glyco_hydro18_cat"/>
</dbReference>
<dbReference type="RefSeq" id="XP_023933224.1">
    <property type="nucleotide sequence ID" value="XM_024077456.1"/>
</dbReference>
<dbReference type="STRING" id="7574.A0A2R2MSK1"/>
<dbReference type="Proteomes" id="UP000085678">
    <property type="component" value="Unplaced"/>
</dbReference>
<sequence>MDMRHLTVLLMGIYVFSLTQGSGYKRVCYYTNWSQYRTDDSIKFFPANINASLCTHIIYAFANISAGGLKPDQWNDVLAKPNIGMYAKVNNLKVNNPDLKVLLAVGGWEMGTAPFIAVSTTREKRQNFISGTVQFLRQHDFDGLDYDWEFPDADSKSNFTALLKETNEKFESEAAATGKKKLILSAAVATGKWALEQGGYEVEEVSRSVDFINLMTYDFHELGPAQEKRLVPNAALFSGDGENDAMAPQNVDYAVKMWIEKGAQPN</sequence>
<dbReference type="OrthoDB" id="76388at2759"/>
<accession>A0A2R2MSK1</accession>
<dbReference type="PANTHER" id="PTHR11177">
    <property type="entry name" value="CHITINASE"/>
    <property type="match status" value="1"/>
</dbReference>
<dbReference type="GeneID" id="106154974"/>
<dbReference type="GO" id="GO:0006032">
    <property type="term" value="P:chitin catabolic process"/>
    <property type="evidence" value="ECO:0007669"/>
    <property type="project" value="TreeGrafter"/>
</dbReference>
<evidence type="ECO:0000313" key="4">
    <source>
        <dbReference type="RefSeq" id="XP_023933224.1"/>
    </source>
</evidence>
<dbReference type="GO" id="GO:0005975">
    <property type="term" value="P:carbohydrate metabolic process"/>
    <property type="evidence" value="ECO:0007669"/>
    <property type="project" value="InterPro"/>
</dbReference>
<gene>
    <name evidence="4" type="primary">LOC106154974</name>
</gene>
<organism evidence="3 4">
    <name type="scientific">Lingula anatina</name>
    <name type="common">Brachiopod</name>
    <name type="synonym">Lingula unguis</name>
    <dbReference type="NCBI Taxonomy" id="7574"/>
    <lineage>
        <taxon>Eukaryota</taxon>
        <taxon>Metazoa</taxon>
        <taxon>Spiralia</taxon>
        <taxon>Lophotrochozoa</taxon>
        <taxon>Brachiopoda</taxon>
        <taxon>Linguliformea</taxon>
        <taxon>Lingulata</taxon>
        <taxon>Lingulida</taxon>
        <taxon>Linguloidea</taxon>
        <taxon>Lingulidae</taxon>
        <taxon>Lingula</taxon>
    </lineage>
</organism>
<evidence type="ECO:0000313" key="3">
    <source>
        <dbReference type="Proteomes" id="UP000085678"/>
    </source>
</evidence>
<dbReference type="InterPro" id="IPR011583">
    <property type="entry name" value="Chitinase_II/V-like_cat"/>
</dbReference>
<protein>
    <submittedName>
        <fullName evidence="4">Chitotriosidase-1-like</fullName>
    </submittedName>
</protein>
<name>A0A2R2MSK1_LINAN</name>
<dbReference type="InParanoid" id="A0A2R2MSK1"/>
<dbReference type="Pfam" id="PF00704">
    <property type="entry name" value="Glyco_hydro_18"/>
    <property type="match status" value="1"/>
</dbReference>
<reference evidence="4" key="1">
    <citation type="submission" date="2025-08" db="UniProtKB">
        <authorList>
            <consortium name="RefSeq"/>
        </authorList>
    </citation>
    <scope>IDENTIFICATION</scope>
    <source>
        <tissue evidence="4">Gonads</tissue>
    </source>
</reference>
<feature type="domain" description="GH18" evidence="2">
    <location>
        <begin position="24"/>
        <end position="266"/>
    </location>
</feature>
<dbReference type="KEGG" id="lak:106154974"/>